<dbReference type="GO" id="GO:0006139">
    <property type="term" value="P:nucleobase-containing compound metabolic process"/>
    <property type="evidence" value="ECO:0007669"/>
    <property type="project" value="InterPro"/>
</dbReference>
<dbReference type="Pfam" id="PF04851">
    <property type="entry name" value="ResIII"/>
    <property type="match status" value="1"/>
</dbReference>
<dbReference type="InterPro" id="IPR006555">
    <property type="entry name" value="ATP-dep_Helicase_C"/>
</dbReference>
<protein>
    <submittedName>
        <fullName evidence="3">DNA helicase</fullName>
    </submittedName>
</protein>
<dbReference type="SUPFAM" id="SSF52540">
    <property type="entry name" value="P-loop containing nucleoside triphosphate hydrolases"/>
    <property type="match status" value="1"/>
</dbReference>
<dbReference type="Proteomes" id="UP001304813">
    <property type="component" value="Segment"/>
</dbReference>
<keyword evidence="3" id="KW-0547">Nucleotide-binding</keyword>
<dbReference type="GO" id="GO:0016818">
    <property type="term" value="F:hydrolase activity, acting on acid anhydrides, in phosphorus-containing anhydrides"/>
    <property type="evidence" value="ECO:0007669"/>
    <property type="project" value="InterPro"/>
</dbReference>
<keyword evidence="3" id="KW-0347">Helicase</keyword>
<evidence type="ECO:0000313" key="4">
    <source>
        <dbReference type="Proteomes" id="UP001304813"/>
    </source>
</evidence>
<dbReference type="Pfam" id="PF13307">
    <property type="entry name" value="Helicase_C_2"/>
    <property type="match status" value="1"/>
</dbReference>
<feature type="domain" description="Helicase/UvrB N-terminal" evidence="1">
    <location>
        <begin position="10"/>
        <end position="135"/>
    </location>
</feature>
<evidence type="ECO:0000259" key="2">
    <source>
        <dbReference type="Pfam" id="PF13307"/>
    </source>
</evidence>
<reference evidence="3 4" key="1">
    <citation type="submission" date="2023-09" db="EMBL/GenBank/DDBJ databases">
        <title>Analysis of phage genome (vB_Yru_GN1) of the bacterium (Yersinia ruckeri).</title>
        <authorList>
            <person name="Ganjoor M.S."/>
            <person name="Bouzari M."/>
            <person name="Soleimani-Delfan A."/>
        </authorList>
    </citation>
    <scope>NUCLEOTIDE SEQUENCE [LARGE SCALE GENOMIC DNA]</scope>
    <source>
        <strain evidence="4">vB_Yru_GN1</strain>
    </source>
</reference>
<dbReference type="GO" id="GO:0004386">
    <property type="term" value="F:helicase activity"/>
    <property type="evidence" value="ECO:0007669"/>
    <property type="project" value="UniProtKB-KW"/>
</dbReference>
<dbReference type="GO" id="GO:0003677">
    <property type="term" value="F:DNA binding"/>
    <property type="evidence" value="ECO:0007669"/>
    <property type="project" value="InterPro"/>
</dbReference>
<name>A0AA86MC62_9CAUD</name>
<organism evidence="3 4">
    <name type="scientific">Yersinia phage vB_Yru_GN1</name>
    <dbReference type="NCBI Taxonomy" id="3074381"/>
    <lineage>
        <taxon>Viruses</taxon>
        <taxon>Duplodnaviria</taxon>
        <taxon>Heunggongvirae</taxon>
        <taxon>Uroviricota</taxon>
        <taxon>Caudoviricetes</taxon>
        <taxon>Caudoviricetes incertae sedis</taxon>
        <taxon>Sepahanvirus</taxon>
        <taxon>Sepahanvirus vB-Yru-GN1</taxon>
    </lineage>
</organism>
<keyword evidence="4" id="KW-1185">Reference proteome</keyword>
<evidence type="ECO:0000259" key="1">
    <source>
        <dbReference type="Pfam" id="PF04851"/>
    </source>
</evidence>
<feature type="domain" description="ATP-dependent helicase C-terminal" evidence="2">
    <location>
        <begin position="354"/>
        <end position="457"/>
    </location>
</feature>
<proteinExistence type="predicted"/>
<sequence length="481" mass="55667">MLNHFPYDPPRPIQVEVLDELMGEFINNNDKKLAILELPTGIGKSAIGYTIARYYETGEKFTRFLTKTKHLQDQYVSDFPKISSIKGKGNYTEEEFMLAKMRFDQNFIGLTNYANMPNVYTGEVLIIDEGHEFINYLTELMHFNLSKTKFVKSKYLTNIIELLSKYSKVKVSSIFNNLTYFILSQVRLIKRAQKLKLPIPKIDDTVMELYKLVKLLVALNPDIQIRTINHAKSVEFYIDGVSEYFNHIVKTHKKVIIMSANFGNIEFYLEVLGYNKDLAFIKSVQESPFLPENRPIIFVKSHSMGSSNKVKRLKSLVEEVVDNILDIEYRDDNNGIIHTVSYENAELIKKYSRYADKMEIVKHHSQLKNVKEVKGRILLSPSIEEGVGFKGDDAVYQLLLKAPIEPVTGVNKFLVWKYGRSYMNRKAALRVTQIYGRIIRSETCSGNTYIVDKNFGRISGSKSKKFYPKYFWDNFKSIKSI</sequence>
<evidence type="ECO:0000313" key="3">
    <source>
        <dbReference type="EMBL" id="BES79944.1"/>
    </source>
</evidence>
<dbReference type="GO" id="GO:0005524">
    <property type="term" value="F:ATP binding"/>
    <property type="evidence" value="ECO:0007669"/>
    <property type="project" value="InterPro"/>
</dbReference>
<dbReference type="EMBL" id="LC779065">
    <property type="protein sequence ID" value="BES79944.1"/>
    <property type="molecule type" value="Genomic_DNA"/>
</dbReference>
<keyword evidence="3" id="KW-0378">Hydrolase</keyword>
<dbReference type="InterPro" id="IPR027417">
    <property type="entry name" value="P-loop_NTPase"/>
</dbReference>
<dbReference type="InterPro" id="IPR006935">
    <property type="entry name" value="Helicase/UvrB_N"/>
</dbReference>
<accession>A0AA86MC62</accession>
<dbReference type="Gene3D" id="3.40.50.300">
    <property type="entry name" value="P-loop containing nucleotide triphosphate hydrolases"/>
    <property type="match status" value="2"/>
</dbReference>
<keyword evidence="3" id="KW-0067">ATP-binding</keyword>